<dbReference type="PANTHER" id="PTHR24035:SF109">
    <property type="entry name" value="PROTEIN DRAPER"/>
    <property type="match status" value="1"/>
</dbReference>
<sequence>MNSDIYMGLSRQIFLFLLCVLVTTKACTLGWFGSKCQFMCHCSAFGICDDTGRCLTKCDNGWFGQSCQYQDLATISGATITAVPQQKTLTWLTDRDETTCNQSANLTTIQISWDTSFPFTWLRLNINSPALTTIFTVTLKTTNHLDISCNKLAITIVDSTTVDLRCDMGLNETVTQIILTGPGVKSICSLYINGGRNVALHQSAEQTSTYTENSKNYFASLAVDGNTNCYFYNNGSATHTGSEPRPSWTLTLDTPRIVNRFVIYNRADSALIRLKNFNLTAFDINSKALWSYQDQNPETALIYTFTRFESDPVSKIRIVPTSKESYDIQYILTLCEVFMYGDCVPGNWGLECNKTCPVECPGSCHQGTGTCFICQGRSDPPLCNTACPGGQWGPNCTNQCSISCYDGSCDRITGQCDKGCNGFINPPFCNTVCGINTWGPNCQFYCRTNCYNMSCNKVTGVCNSGCIGYMDPPDCIVECALGKWGRNCVNNCSRNCKGQSCDRVTGRCDYVCDSASDLSCPSDCPAGFHGANCSLLCSSNCKDKVCNTLGYCLLCKAGYTGLYCENDCPTGQWGMNCSTACSDECFNKSCDKTSGVCIQ</sequence>
<dbReference type="SMART" id="SM00181">
    <property type="entry name" value="EGF"/>
    <property type="match status" value="3"/>
</dbReference>
<feature type="domain" description="EGF-like" evidence="5">
    <location>
        <begin position="35"/>
        <end position="68"/>
    </location>
</feature>
<dbReference type="SMART" id="SM00607">
    <property type="entry name" value="FTP"/>
    <property type="match status" value="1"/>
</dbReference>
<reference evidence="7" key="2">
    <citation type="submission" date="2023-04" db="EMBL/GenBank/DDBJ databases">
        <authorList>
            <person name="Bu L."/>
            <person name="Lu L."/>
            <person name="Laidemitt M.R."/>
            <person name="Zhang S.M."/>
            <person name="Mutuku M."/>
            <person name="Mkoji G."/>
            <person name="Steinauer M."/>
            <person name="Loker E.S."/>
        </authorList>
    </citation>
    <scope>NUCLEOTIDE SEQUENCE</scope>
    <source>
        <strain evidence="7">KasaAsao</strain>
        <tissue evidence="7">Whole Snail</tissue>
    </source>
</reference>
<dbReference type="EMBL" id="JASAOG010000015">
    <property type="protein sequence ID" value="KAK0065101.1"/>
    <property type="molecule type" value="Genomic_DNA"/>
</dbReference>
<accession>A0AAD8C281</accession>
<feature type="signal peptide" evidence="4">
    <location>
        <begin position="1"/>
        <end position="26"/>
    </location>
</feature>
<feature type="chain" id="PRO_5042126366" evidence="4">
    <location>
        <begin position="27"/>
        <end position="599"/>
    </location>
</feature>
<dbReference type="AlphaFoldDB" id="A0AAD8C281"/>
<feature type="domain" description="EGF-like" evidence="5">
    <location>
        <begin position="536"/>
        <end position="565"/>
    </location>
</feature>
<dbReference type="Gene3D" id="2.60.120.260">
    <property type="entry name" value="Galactose-binding domain-like"/>
    <property type="match status" value="1"/>
</dbReference>
<comment type="caution">
    <text evidence="7">The sequence shown here is derived from an EMBL/GenBank/DDBJ whole genome shotgun (WGS) entry which is preliminary data.</text>
</comment>
<dbReference type="Proteomes" id="UP001233172">
    <property type="component" value="Unassembled WGS sequence"/>
</dbReference>
<protein>
    <submittedName>
        <fullName evidence="7">Cell death abnormality protein 1</fullName>
    </submittedName>
</protein>
<dbReference type="InterPro" id="IPR008979">
    <property type="entry name" value="Galactose-bd-like_sf"/>
</dbReference>
<keyword evidence="8" id="KW-1185">Reference proteome</keyword>
<gene>
    <name evidence="7" type="ORF">Bpfe_005659</name>
</gene>
<evidence type="ECO:0000256" key="2">
    <source>
        <dbReference type="ARBA" id="ARBA00022837"/>
    </source>
</evidence>
<dbReference type="Gene3D" id="2.170.300.10">
    <property type="entry name" value="Tie2 ligand-binding domain superfamily"/>
    <property type="match status" value="3"/>
</dbReference>
<evidence type="ECO:0000259" key="6">
    <source>
        <dbReference type="SMART" id="SM00607"/>
    </source>
</evidence>
<evidence type="ECO:0000256" key="4">
    <source>
        <dbReference type="SAM" id="SignalP"/>
    </source>
</evidence>
<dbReference type="InterPro" id="IPR052108">
    <property type="entry name" value="MEGF/SIB"/>
</dbReference>
<feature type="domain" description="EGF-like" evidence="5">
    <location>
        <begin position="500"/>
        <end position="534"/>
    </location>
</feature>
<organism evidence="7 8">
    <name type="scientific">Biomphalaria pfeifferi</name>
    <name type="common">Bloodfluke planorb</name>
    <name type="synonym">Freshwater snail</name>
    <dbReference type="NCBI Taxonomy" id="112525"/>
    <lineage>
        <taxon>Eukaryota</taxon>
        <taxon>Metazoa</taxon>
        <taxon>Spiralia</taxon>
        <taxon>Lophotrochozoa</taxon>
        <taxon>Mollusca</taxon>
        <taxon>Gastropoda</taxon>
        <taxon>Heterobranchia</taxon>
        <taxon>Euthyneura</taxon>
        <taxon>Panpulmonata</taxon>
        <taxon>Hygrophila</taxon>
        <taxon>Lymnaeoidea</taxon>
        <taxon>Planorbidae</taxon>
        <taxon>Biomphalaria</taxon>
    </lineage>
</organism>
<keyword evidence="4" id="KW-0732">Signal</keyword>
<keyword evidence="2" id="KW-0106">Calcium</keyword>
<evidence type="ECO:0000313" key="8">
    <source>
        <dbReference type="Proteomes" id="UP001233172"/>
    </source>
</evidence>
<proteinExistence type="predicted"/>
<dbReference type="SUPFAM" id="SSF49785">
    <property type="entry name" value="Galactose-binding domain-like"/>
    <property type="match status" value="1"/>
</dbReference>
<feature type="domain" description="Fucolectin tachylectin-4 pentraxin-1" evidence="6">
    <location>
        <begin position="195"/>
        <end position="347"/>
    </location>
</feature>
<dbReference type="Pfam" id="PF22633">
    <property type="entry name" value="F5_F8_type_C_2"/>
    <property type="match status" value="1"/>
</dbReference>
<keyword evidence="1" id="KW-0479">Metal-binding</keyword>
<evidence type="ECO:0000313" key="7">
    <source>
        <dbReference type="EMBL" id="KAK0065101.1"/>
    </source>
</evidence>
<reference evidence="7" key="1">
    <citation type="journal article" date="2023" name="PLoS Negl. Trop. Dis.">
        <title>A genome sequence for Biomphalaria pfeifferi, the major vector snail for the human-infecting parasite Schistosoma mansoni.</title>
        <authorList>
            <person name="Bu L."/>
            <person name="Lu L."/>
            <person name="Laidemitt M.R."/>
            <person name="Zhang S.M."/>
            <person name="Mutuku M."/>
            <person name="Mkoji G."/>
            <person name="Steinauer M."/>
            <person name="Loker E.S."/>
        </authorList>
    </citation>
    <scope>NUCLEOTIDE SEQUENCE</scope>
    <source>
        <strain evidence="7">KasaAsao</strain>
    </source>
</reference>
<name>A0AAD8C281_BIOPF</name>
<dbReference type="GO" id="GO:0046872">
    <property type="term" value="F:metal ion binding"/>
    <property type="evidence" value="ECO:0007669"/>
    <property type="project" value="UniProtKB-KW"/>
</dbReference>
<evidence type="ECO:0000259" key="5">
    <source>
        <dbReference type="SMART" id="SM00181"/>
    </source>
</evidence>
<keyword evidence="3" id="KW-1015">Disulfide bond</keyword>
<evidence type="ECO:0000256" key="3">
    <source>
        <dbReference type="ARBA" id="ARBA00023157"/>
    </source>
</evidence>
<dbReference type="PANTHER" id="PTHR24035">
    <property type="entry name" value="MULTIPLE EPIDERMAL GROWTH FACTOR-LIKE DOMAINS PROTEIN"/>
    <property type="match status" value="1"/>
</dbReference>
<evidence type="ECO:0000256" key="1">
    <source>
        <dbReference type="ARBA" id="ARBA00022723"/>
    </source>
</evidence>
<dbReference type="InterPro" id="IPR006585">
    <property type="entry name" value="FTP1"/>
</dbReference>
<feature type="non-terminal residue" evidence="7">
    <location>
        <position position="599"/>
    </location>
</feature>
<dbReference type="InterPro" id="IPR000742">
    <property type="entry name" value="EGF"/>
</dbReference>